<gene>
    <name evidence="1" type="ORF">L798_11731</name>
</gene>
<protein>
    <submittedName>
        <fullName evidence="1">Uncharacterized protein</fullName>
    </submittedName>
</protein>
<accession>A0A067QVQ2</accession>
<reference evidence="1 2" key="1">
    <citation type="journal article" date="2014" name="Nat. Commun.">
        <title>Molecular traces of alternative social organization in a termite genome.</title>
        <authorList>
            <person name="Terrapon N."/>
            <person name="Li C."/>
            <person name="Robertson H.M."/>
            <person name="Ji L."/>
            <person name="Meng X."/>
            <person name="Booth W."/>
            <person name="Chen Z."/>
            <person name="Childers C.P."/>
            <person name="Glastad K.M."/>
            <person name="Gokhale K."/>
            <person name="Gowin J."/>
            <person name="Gronenberg W."/>
            <person name="Hermansen R.A."/>
            <person name="Hu H."/>
            <person name="Hunt B.G."/>
            <person name="Huylmans A.K."/>
            <person name="Khalil S.M."/>
            <person name="Mitchell R.D."/>
            <person name="Munoz-Torres M.C."/>
            <person name="Mustard J.A."/>
            <person name="Pan H."/>
            <person name="Reese J.T."/>
            <person name="Scharf M.E."/>
            <person name="Sun F."/>
            <person name="Vogel H."/>
            <person name="Xiao J."/>
            <person name="Yang W."/>
            <person name="Yang Z."/>
            <person name="Yang Z."/>
            <person name="Zhou J."/>
            <person name="Zhu J."/>
            <person name="Brent C.S."/>
            <person name="Elsik C.G."/>
            <person name="Goodisman M.A."/>
            <person name="Liberles D.A."/>
            <person name="Roe R.M."/>
            <person name="Vargo E.L."/>
            <person name="Vilcinskas A."/>
            <person name="Wang J."/>
            <person name="Bornberg-Bauer E."/>
            <person name="Korb J."/>
            <person name="Zhang G."/>
            <person name="Liebig J."/>
        </authorList>
    </citation>
    <scope>NUCLEOTIDE SEQUENCE [LARGE SCALE GENOMIC DNA]</scope>
    <source>
        <tissue evidence="1">Whole organism</tissue>
    </source>
</reference>
<sequence length="141" mass="16331">MHSNRECKDHETMNSVSLRKCCMLSRFHNITQQLGLQVLIYLHFTVFKVHEWGPKQHILNRQVRDLLFKMFNYFKHAVTISGEVHDTANLEEHTAEVRSVGQVEVEGRKITILQLHTSLSLSPQQTTTHSYSSETLALNVM</sequence>
<dbReference type="Proteomes" id="UP000027135">
    <property type="component" value="Unassembled WGS sequence"/>
</dbReference>
<evidence type="ECO:0000313" key="2">
    <source>
        <dbReference type="Proteomes" id="UP000027135"/>
    </source>
</evidence>
<dbReference type="EMBL" id="KK852890">
    <property type="protein sequence ID" value="KDR14282.1"/>
    <property type="molecule type" value="Genomic_DNA"/>
</dbReference>
<dbReference type="InParanoid" id="A0A067QVQ2"/>
<organism evidence="1 2">
    <name type="scientific">Zootermopsis nevadensis</name>
    <name type="common">Dampwood termite</name>
    <dbReference type="NCBI Taxonomy" id="136037"/>
    <lineage>
        <taxon>Eukaryota</taxon>
        <taxon>Metazoa</taxon>
        <taxon>Ecdysozoa</taxon>
        <taxon>Arthropoda</taxon>
        <taxon>Hexapoda</taxon>
        <taxon>Insecta</taxon>
        <taxon>Pterygota</taxon>
        <taxon>Neoptera</taxon>
        <taxon>Polyneoptera</taxon>
        <taxon>Dictyoptera</taxon>
        <taxon>Blattodea</taxon>
        <taxon>Blattoidea</taxon>
        <taxon>Termitoidae</taxon>
        <taxon>Termopsidae</taxon>
        <taxon>Zootermopsis</taxon>
    </lineage>
</organism>
<dbReference type="AlphaFoldDB" id="A0A067QVQ2"/>
<keyword evidence="2" id="KW-1185">Reference proteome</keyword>
<name>A0A067QVQ2_ZOONE</name>
<proteinExistence type="predicted"/>
<evidence type="ECO:0000313" key="1">
    <source>
        <dbReference type="EMBL" id="KDR14282.1"/>
    </source>
</evidence>